<feature type="region of interest" description="Disordered" evidence="1">
    <location>
        <begin position="60"/>
        <end position="107"/>
    </location>
</feature>
<feature type="compositionally biased region" description="Polar residues" evidence="1">
    <location>
        <begin position="60"/>
        <end position="72"/>
    </location>
</feature>
<evidence type="ECO:0000256" key="1">
    <source>
        <dbReference type="SAM" id="MobiDB-lite"/>
    </source>
</evidence>
<name>A0A8J8NFD2_HALGN</name>
<organism evidence="2 3">
    <name type="scientific">Halteria grandinella</name>
    <dbReference type="NCBI Taxonomy" id="5974"/>
    <lineage>
        <taxon>Eukaryota</taxon>
        <taxon>Sar</taxon>
        <taxon>Alveolata</taxon>
        <taxon>Ciliophora</taxon>
        <taxon>Intramacronucleata</taxon>
        <taxon>Spirotrichea</taxon>
        <taxon>Stichotrichia</taxon>
        <taxon>Sporadotrichida</taxon>
        <taxon>Halteriidae</taxon>
        <taxon>Halteria</taxon>
    </lineage>
</organism>
<feature type="region of interest" description="Disordered" evidence="1">
    <location>
        <begin position="134"/>
        <end position="156"/>
    </location>
</feature>
<dbReference type="Proteomes" id="UP000785679">
    <property type="component" value="Unassembled WGS sequence"/>
</dbReference>
<sequence length="184" mass="21895">MKRRQKQTVQVQAMKIQDEQPEIMEERKESQRSQGQHFAMQRGFYNFLEHENQPISFRIQNQSQENEGQQFQEGPDEEVTVNEKRSKQPTPLRTFQFEQDSDEEKEKVPVVEEFNAYQDFDGNQDIVFQNHIRPKKMRGMSQNKAPSFKKKRRFPQNERGFVIEELGGREVLSSIDSKNNVQQQ</sequence>
<reference evidence="2" key="1">
    <citation type="submission" date="2019-06" db="EMBL/GenBank/DDBJ databases">
        <authorList>
            <person name="Zheng W."/>
        </authorList>
    </citation>
    <scope>NUCLEOTIDE SEQUENCE</scope>
    <source>
        <strain evidence="2">QDHG01</strain>
    </source>
</reference>
<keyword evidence="3" id="KW-1185">Reference proteome</keyword>
<feature type="region of interest" description="Disordered" evidence="1">
    <location>
        <begin position="1"/>
        <end position="43"/>
    </location>
</feature>
<feature type="compositionally biased region" description="Polar residues" evidence="1">
    <location>
        <begin position="88"/>
        <end position="98"/>
    </location>
</feature>
<dbReference type="AlphaFoldDB" id="A0A8J8NFD2"/>
<dbReference type="EMBL" id="RRYP01017564">
    <property type="protein sequence ID" value="TNV74056.1"/>
    <property type="molecule type" value="Genomic_DNA"/>
</dbReference>
<protein>
    <submittedName>
        <fullName evidence="2">Uncharacterized protein</fullName>
    </submittedName>
</protein>
<evidence type="ECO:0000313" key="3">
    <source>
        <dbReference type="Proteomes" id="UP000785679"/>
    </source>
</evidence>
<comment type="caution">
    <text evidence="2">The sequence shown here is derived from an EMBL/GenBank/DDBJ whole genome shotgun (WGS) entry which is preliminary data.</text>
</comment>
<proteinExistence type="predicted"/>
<gene>
    <name evidence="2" type="ORF">FGO68_gene17302</name>
</gene>
<accession>A0A8J8NFD2</accession>
<evidence type="ECO:0000313" key="2">
    <source>
        <dbReference type="EMBL" id="TNV74056.1"/>
    </source>
</evidence>